<dbReference type="Proteomes" id="UP001145742">
    <property type="component" value="Unassembled WGS sequence"/>
</dbReference>
<evidence type="ECO:0008006" key="4">
    <source>
        <dbReference type="Google" id="ProtNLM"/>
    </source>
</evidence>
<evidence type="ECO:0000313" key="2">
    <source>
        <dbReference type="EMBL" id="KAJ7423205.1"/>
    </source>
</evidence>
<reference evidence="2" key="1">
    <citation type="submission" date="2019-10" db="EMBL/GenBank/DDBJ databases">
        <authorList>
            <person name="Soares A.E.R."/>
            <person name="Aleixo A."/>
            <person name="Schneider P."/>
            <person name="Miyaki C.Y."/>
            <person name="Schneider M.P."/>
            <person name="Mello C."/>
            <person name="Vasconcelos A.T.R."/>
        </authorList>
    </citation>
    <scope>NUCLEOTIDE SEQUENCE</scope>
    <source>
        <tissue evidence="2">Muscle</tissue>
    </source>
</reference>
<proteinExistence type="predicted"/>
<accession>A0ABQ9DPN4</accession>
<gene>
    <name evidence="2" type="ORF">WISP_34645</name>
</gene>
<name>A0ABQ9DPN4_9PASS</name>
<keyword evidence="1" id="KW-0732">Signal</keyword>
<dbReference type="EMBL" id="WHWB01032887">
    <property type="protein sequence ID" value="KAJ7423205.1"/>
    <property type="molecule type" value="Genomic_DNA"/>
</dbReference>
<comment type="caution">
    <text evidence="2">The sequence shown here is derived from an EMBL/GenBank/DDBJ whole genome shotgun (WGS) entry which is preliminary data.</text>
</comment>
<evidence type="ECO:0000313" key="3">
    <source>
        <dbReference type="Proteomes" id="UP001145742"/>
    </source>
</evidence>
<feature type="chain" id="PRO_5045201795" description="Rna-directed dna polymerase from mobile element jockey-like" evidence="1">
    <location>
        <begin position="17"/>
        <end position="109"/>
    </location>
</feature>
<organism evidence="2 3">
    <name type="scientific">Willisornis vidua</name>
    <name type="common">Xingu scale-backed antbird</name>
    <dbReference type="NCBI Taxonomy" id="1566151"/>
    <lineage>
        <taxon>Eukaryota</taxon>
        <taxon>Metazoa</taxon>
        <taxon>Chordata</taxon>
        <taxon>Craniata</taxon>
        <taxon>Vertebrata</taxon>
        <taxon>Euteleostomi</taxon>
        <taxon>Archelosauria</taxon>
        <taxon>Archosauria</taxon>
        <taxon>Dinosauria</taxon>
        <taxon>Saurischia</taxon>
        <taxon>Theropoda</taxon>
        <taxon>Coelurosauria</taxon>
        <taxon>Aves</taxon>
        <taxon>Neognathae</taxon>
        <taxon>Neoaves</taxon>
        <taxon>Telluraves</taxon>
        <taxon>Australaves</taxon>
        <taxon>Passeriformes</taxon>
        <taxon>Thamnophilidae</taxon>
        <taxon>Willisornis</taxon>
    </lineage>
</organism>
<sequence length="109" mass="12180">MTSIWTSLRPLTWSLAMPFSLKWRDVDLMDGVFGGHGGIGWMDATRELWSMAKCPDGDSGIECTLCKFADASRLIGVVDTTEGLDTIQRDLGKLKEWVHVNLMTFKKAN</sequence>
<feature type="signal peptide" evidence="1">
    <location>
        <begin position="1"/>
        <end position="16"/>
    </location>
</feature>
<protein>
    <recommendedName>
        <fullName evidence="4">Rna-directed dna polymerase from mobile element jockey-like</fullName>
    </recommendedName>
</protein>
<evidence type="ECO:0000256" key="1">
    <source>
        <dbReference type="SAM" id="SignalP"/>
    </source>
</evidence>
<keyword evidence="3" id="KW-1185">Reference proteome</keyword>